<name>A0A9W9BXA8_9PLEO</name>
<dbReference type="AlphaFoldDB" id="A0A9W9BXA8"/>
<gene>
    <name evidence="1" type="ORF">N0V87_008216</name>
</gene>
<reference evidence="1" key="1">
    <citation type="submission" date="2022-10" db="EMBL/GenBank/DDBJ databases">
        <title>Tapping the CABI collections for fungal endophytes: first genome assemblies for Collariella, Neodidymelliopsis, Ascochyta clinopodiicola, Didymella pomorum, Didymosphaeria variabile, Neocosmospora piperis and Neocucurbitaria cava.</title>
        <authorList>
            <person name="Hill R."/>
        </authorList>
    </citation>
    <scope>NUCLEOTIDE SEQUENCE</scope>
    <source>
        <strain evidence="1">IMI 360193</strain>
    </source>
</reference>
<sequence>MATDFVEALDGLTVTAEGLQQFTFQNTFPEFYLSSFAIFALGPEVSKSDLEEAAKAINEQAQAELGFDDSELAEMGYAAAVSDLCQLHQGSAPDVARYYCERFDKAGSRTVNDPSWYPLGFLGIVSADWRKQGVVLVFYDARHRQPQAEPIAVRAFMVDSQKTGQAVISLRQGDDGYENVKKSSVMA</sequence>
<evidence type="ECO:0000313" key="1">
    <source>
        <dbReference type="EMBL" id="KAJ4332656.1"/>
    </source>
</evidence>
<organism evidence="1 2">
    <name type="scientific">Didymella glomerata</name>
    <dbReference type="NCBI Taxonomy" id="749621"/>
    <lineage>
        <taxon>Eukaryota</taxon>
        <taxon>Fungi</taxon>
        <taxon>Dikarya</taxon>
        <taxon>Ascomycota</taxon>
        <taxon>Pezizomycotina</taxon>
        <taxon>Dothideomycetes</taxon>
        <taxon>Pleosporomycetidae</taxon>
        <taxon>Pleosporales</taxon>
        <taxon>Pleosporineae</taxon>
        <taxon>Didymellaceae</taxon>
        <taxon>Didymella</taxon>
    </lineage>
</organism>
<accession>A0A9W9BXA8</accession>
<dbReference type="Proteomes" id="UP001140562">
    <property type="component" value="Unassembled WGS sequence"/>
</dbReference>
<dbReference type="OrthoDB" id="3734435at2759"/>
<comment type="caution">
    <text evidence="1">The sequence shown here is derived from an EMBL/GenBank/DDBJ whole genome shotgun (WGS) entry which is preliminary data.</text>
</comment>
<dbReference type="EMBL" id="JAPEUV010000112">
    <property type="protein sequence ID" value="KAJ4332656.1"/>
    <property type="molecule type" value="Genomic_DNA"/>
</dbReference>
<protein>
    <submittedName>
        <fullName evidence="1">Uncharacterized protein</fullName>
    </submittedName>
</protein>
<proteinExistence type="predicted"/>
<keyword evidence="2" id="KW-1185">Reference proteome</keyword>
<evidence type="ECO:0000313" key="2">
    <source>
        <dbReference type="Proteomes" id="UP001140562"/>
    </source>
</evidence>